<keyword evidence="1" id="KW-0596">Phosphopantetheine</keyword>
<dbReference type="SUPFAM" id="SSF55048">
    <property type="entry name" value="Probable ACP-binding domain of malonyl-CoA ACP transacylase"/>
    <property type="match status" value="1"/>
</dbReference>
<dbReference type="SUPFAM" id="SSF52151">
    <property type="entry name" value="FabD/lysophospholipase-like"/>
    <property type="match status" value="2"/>
</dbReference>
<evidence type="ECO:0000256" key="6">
    <source>
        <dbReference type="ARBA" id="ARBA00023315"/>
    </source>
</evidence>
<feature type="domain" description="Ketosynthase family 3 (KS3)" evidence="8">
    <location>
        <begin position="17"/>
        <end position="435"/>
    </location>
</feature>
<sequence length="1634" mass="171072">MTSKGTSAENQGPGPEEKAVAVIGMSCRLPMAPDPGAFWDLLRNGTDAVTDVPSERWETVEAPAQEGVRRGGFLDGIGDFDAGFFGISPREAAAMDPQQRLVLELAWEALEDAGIVPSALRDSRGSVFVGTIRSDYESLVGQYGPAAITQHTMTGVSRGIIANRVSYHLGLRGPSLTVDTAQSSSLVAVHLACESLRSGESSVAVAAGVNLNILGETALTEERFGGLSPDGVPRTFDAGANGFVRGEGGGVVILKPLDRARADGDHIYGVIRASAVNNDGATPGLTVPSGEAQQQVLREAYDKAGIDPRQVQYVELHGTGTPVGDPIEAGALGGVLGSARDSGDRLLVGSAKTNVGHLEGAAGITGLIKALLSLNHREIPASLHYESPNPAIDLDGLGLSVAQELSAWPHPDRQLVAGVSSFGIGGTNCHVVLTEAPAVPDTATDAAAPVTAGVLPWALSGRSPEALRAQAARLHEHVTAHPELRPVDIGNSLAIARTAFEHRAVVLGEERDELLSGLAALAEGRTAPGVVTGTVRAGGTAFLFTGQGAQRLGMGREFYESCDVFRGTLDAVVAALPDDFGPRLREVMWGEDADLLNRTEYTQPALFAVEVALFRMLESMGQRPDFLAGHSIGELAAAHVAGVLSLEDAVRLVAARGRLMQALPEGGAMVALQATEDEVLPHLTDGVTIAAVNGPSAVVVSGDESQALAVQAHFENEGRRTTRLKVSHAFHSPLMEPMLDEFRAVARSLTYSDPVIPVVSNVTGQIATELTDPEYWVRHVREAVRFADGIRSLAAEGVTTYLEIGPDTVLTPLVAESAPGQDTVAVSVLHRRRDAGLGLLTALGTLQVNGVDVDWSTMYAVRGAKRVALPTYAFQRSRHWIGGRPAERAELPAAALPTAESGPAAPAAAPRGELGARLAGLSDSERERAVTDLVTAQIAAVLEYAPGQRVDLRLPFKDLGFDSLMSVELRNQLSTATGLELPSGLLFDHPTPAALAGYVGAELLGAVPDEAEVFTAGGATDADEPIAIVGMACRYPGGVASPEDLWQLVADGRDAISGFPGDRGWDEDLYDRDPERSGKSSVREGGFLHDAGLFDAGFFGISPREALAMDPQQRLLLETAWEAVERAGLDPRGLGGSRTGVFVGATALDYGPRLHQGPPSVEGHLLTGSTNSVMSGRIAYQLGLLGPAVTVDTACSSSLVALHMAIRSLRQGETTLALAGGVTVMSAPGMFVEFSRQRGLAADGRSKSFSADADGTSWAEGVGLLLVEKLSDARRNGHQVLAVIRGSAVNQDGASNGLTAPNGPSQQRVIRQALADSGLTTADVDAVEAHGTGTKLGDPIEAEAIIATYGSARDARQPVFLGSLKSNIGHAQAAAGVGGVIKMVQALRNGVLPQTLHVGEPTPHVDWESGTVRLLTEAKPWPEAEGRPRRAAVSSFGISGTNAHVVIEQAADQAEPAEPVIAPDGAQARPLWTLSARDEAGLRAQAARLHAHVTAHPEQTPADIGLSLAVTRTAWEQRAVITGSDTEELLAALGALSRGETAPGVVTGAAQDGRTAFLFTGQGAQRLGMGRELYDAFPVFAEAFDAVLAALDEVGGELREVIWGEDPEKLNRTEFTQPALFAIEVALYRLVESW</sequence>
<keyword evidence="5" id="KW-0511">Multifunctional enzyme</keyword>
<dbReference type="InterPro" id="IPR016039">
    <property type="entry name" value="Thiolase-like"/>
</dbReference>
<dbReference type="SMART" id="SM00823">
    <property type="entry name" value="PKS_PP"/>
    <property type="match status" value="1"/>
</dbReference>
<accession>A0ABW2JZ56</accession>
<evidence type="ECO:0000256" key="5">
    <source>
        <dbReference type="ARBA" id="ARBA00023268"/>
    </source>
</evidence>
<feature type="domain" description="Carrier" evidence="7">
    <location>
        <begin position="928"/>
        <end position="1003"/>
    </location>
</feature>
<keyword evidence="10" id="KW-1185">Reference proteome</keyword>
<evidence type="ECO:0000256" key="4">
    <source>
        <dbReference type="ARBA" id="ARBA00023194"/>
    </source>
</evidence>
<dbReference type="Pfam" id="PF00698">
    <property type="entry name" value="Acyl_transf_1"/>
    <property type="match status" value="2"/>
</dbReference>
<dbReference type="SUPFAM" id="SSF53901">
    <property type="entry name" value="Thiolase-like"/>
    <property type="match status" value="2"/>
</dbReference>
<evidence type="ECO:0000313" key="9">
    <source>
        <dbReference type="EMBL" id="MFC7310836.1"/>
    </source>
</evidence>
<dbReference type="Gene3D" id="3.40.47.10">
    <property type="match status" value="2"/>
</dbReference>
<feature type="non-terminal residue" evidence="9">
    <location>
        <position position="1634"/>
    </location>
</feature>
<organism evidence="9 10">
    <name type="scientific">Streptomyces monticola</name>
    <dbReference type="NCBI Taxonomy" id="2666263"/>
    <lineage>
        <taxon>Bacteria</taxon>
        <taxon>Bacillati</taxon>
        <taxon>Actinomycetota</taxon>
        <taxon>Actinomycetes</taxon>
        <taxon>Kitasatosporales</taxon>
        <taxon>Streptomycetaceae</taxon>
        <taxon>Streptomyces</taxon>
    </lineage>
</organism>
<dbReference type="InterPro" id="IPR020841">
    <property type="entry name" value="PKS_Beta-ketoAc_synthase_dom"/>
</dbReference>
<evidence type="ECO:0000259" key="8">
    <source>
        <dbReference type="PROSITE" id="PS52004"/>
    </source>
</evidence>
<reference evidence="10" key="1">
    <citation type="journal article" date="2019" name="Int. J. Syst. Evol. Microbiol.">
        <title>The Global Catalogue of Microorganisms (GCM) 10K type strain sequencing project: providing services to taxonomists for standard genome sequencing and annotation.</title>
        <authorList>
            <consortium name="The Broad Institute Genomics Platform"/>
            <consortium name="The Broad Institute Genome Sequencing Center for Infectious Disease"/>
            <person name="Wu L."/>
            <person name="Ma J."/>
        </authorList>
    </citation>
    <scope>NUCLEOTIDE SEQUENCE [LARGE SCALE GENOMIC DNA]</scope>
    <source>
        <strain evidence="10">SYNS20</strain>
    </source>
</reference>
<evidence type="ECO:0000256" key="2">
    <source>
        <dbReference type="ARBA" id="ARBA00022553"/>
    </source>
</evidence>
<dbReference type="PROSITE" id="PS00606">
    <property type="entry name" value="KS3_1"/>
    <property type="match status" value="1"/>
</dbReference>
<dbReference type="RefSeq" id="WP_381842093.1">
    <property type="nucleotide sequence ID" value="NZ_JBHTCF010000052.1"/>
</dbReference>
<comment type="caution">
    <text evidence="9">The sequence shown here is derived from an EMBL/GenBank/DDBJ whole genome shotgun (WGS) entry which is preliminary data.</text>
</comment>
<dbReference type="InterPro" id="IPR020806">
    <property type="entry name" value="PKS_PP-bd"/>
</dbReference>
<dbReference type="InterPro" id="IPR014031">
    <property type="entry name" value="Ketoacyl_synth_C"/>
</dbReference>
<keyword evidence="6" id="KW-0012">Acyltransferase</keyword>
<dbReference type="InterPro" id="IPR016035">
    <property type="entry name" value="Acyl_Trfase/lysoPLipase"/>
</dbReference>
<dbReference type="CDD" id="cd00833">
    <property type="entry name" value="PKS"/>
    <property type="match status" value="2"/>
</dbReference>
<dbReference type="SMART" id="SM00825">
    <property type="entry name" value="PKS_KS"/>
    <property type="match status" value="2"/>
</dbReference>
<dbReference type="Pfam" id="PF00550">
    <property type="entry name" value="PP-binding"/>
    <property type="match status" value="1"/>
</dbReference>
<evidence type="ECO:0000256" key="3">
    <source>
        <dbReference type="ARBA" id="ARBA00022679"/>
    </source>
</evidence>
<evidence type="ECO:0000313" key="10">
    <source>
        <dbReference type="Proteomes" id="UP001596523"/>
    </source>
</evidence>
<dbReference type="PROSITE" id="PS50075">
    <property type="entry name" value="CARRIER"/>
    <property type="match status" value="1"/>
</dbReference>
<dbReference type="PROSITE" id="PS00012">
    <property type="entry name" value="PHOSPHOPANTETHEINE"/>
    <property type="match status" value="1"/>
</dbReference>
<dbReference type="PROSITE" id="PS52004">
    <property type="entry name" value="KS3_2"/>
    <property type="match status" value="2"/>
</dbReference>
<dbReference type="InterPro" id="IPR006162">
    <property type="entry name" value="Ppantetheine_attach_site"/>
</dbReference>
<protein>
    <submittedName>
        <fullName evidence="9">Beta-ketoacyl synthase N-terminal-like domain-containing protein</fullName>
    </submittedName>
</protein>
<dbReference type="Pfam" id="PF00109">
    <property type="entry name" value="ketoacyl-synt"/>
    <property type="match status" value="2"/>
</dbReference>
<keyword evidence="2" id="KW-0597">Phosphoprotein</keyword>
<dbReference type="SMART" id="SM00827">
    <property type="entry name" value="PKS_AT"/>
    <property type="match status" value="1"/>
</dbReference>
<proteinExistence type="predicted"/>
<dbReference type="InterPro" id="IPR050091">
    <property type="entry name" value="PKS_NRPS_Biosynth_Enz"/>
</dbReference>
<dbReference type="SMART" id="SM01294">
    <property type="entry name" value="PKS_PP_betabranch"/>
    <property type="match status" value="1"/>
</dbReference>
<dbReference type="Gene3D" id="1.10.1200.10">
    <property type="entry name" value="ACP-like"/>
    <property type="match status" value="1"/>
</dbReference>
<keyword evidence="4" id="KW-0045">Antibiotic biosynthesis</keyword>
<dbReference type="Proteomes" id="UP001596523">
    <property type="component" value="Unassembled WGS sequence"/>
</dbReference>
<dbReference type="InterPro" id="IPR001227">
    <property type="entry name" value="Ac_transferase_dom_sf"/>
</dbReference>
<dbReference type="InterPro" id="IPR014043">
    <property type="entry name" value="Acyl_transferase_dom"/>
</dbReference>
<name>A0ABW2JZ56_9ACTN</name>
<dbReference type="PANTHER" id="PTHR43775">
    <property type="entry name" value="FATTY ACID SYNTHASE"/>
    <property type="match status" value="1"/>
</dbReference>
<dbReference type="Gene3D" id="3.40.366.10">
    <property type="entry name" value="Malonyl-Coenzyme A Acyl Carrier Protein, domain 2"/>
    <property type="match status" value="2"/>
</dbReference>
<dbReference type="Pfam" id="PF16197">
    <property type="entry name" value="KAsynt_C_assoc"/>
    <property type="match status" value="2"/>
</dbReference>
<dbReference type="PANTHER" id="PTHR43775:SF51">
    <property type="entry name" value="INACTIVE PHENOLPHTHIOCEROL SYNTHESIS POLYKETIDE SYNTHASE TYPE I PKS1-RELATED"/>
    <property type="match status" value="1"/>
</dbReference>
<dbReference type="InterPro" id="IPR014030">
    <property type="entry name" value="Ketoacyl_synth_N"/>
</dbReference>
<gene>
    <name evidence="9" type="ORF">ACFQVC_42320</name>
</gene>
<dbReference type="InterPro" id="IPR036736">
    <property type="entry name" value="ACP-like_sf"/>
</dbReference>
<dbReference type="Pfam" id="PF02801">
    <property type="entry name" value="Ketoacyl-synt_C"/>
    <property type="match status" value="2"/>
</dbReference>
<dbReference type="Gene3D" id="3.30.70.3290">
    <property type="match status" value="1"/>
</dbReference>
<dbReference type="InterPro" id="IPR018201">
    <property type="entry name" value="Ketoacyl_synth_AS"/>
</dbReference>
<evidence type="ECO:0000259" key="7">
    <source>
        <dbReference type="PROSITE" id="PS50075"/>
    </source>
</evidence>
<keyword evidence="3" id="KW-0808">Transferase</keyword>
<evidence type="ECO:0000256" key="1">
    <source>
        <dbReference type="ARBA" id="ARBA00022450"/>
    </source>
</evidence>
<dbReference type="InterPro" id="IPR032821">
    <property type="entry name" value="PKS_assoc"/>
</dbReference>
<dbReference type="SUPFAM" id="SSF47336">
    <property type="entry name" value="ACP-like"/>
    <property type="match status" value="1"/>
</dbReference>
<dbReference type="InterPro" id="IPR009081">
    <property type="entry name" value="PP-bd_ACP"/>
</dbReference>
<dbReference type="InterPro" id="IPR016036">
    <property type="entry name" value="Malonyl_transacylase_ACP-bd"/>
</dbReference>
<dbReference type="EMBL" id="JBHTCF010000052">
    <property type="protein sequence ID" value="MFC7310836.1"/>
    <property type="molecule type" value="Genomic_DNA"/>
</dbReference>
<feature type="domain" description="Ketosynthase family 3 (KS3)" evidence="8">
    <location>
        <begin position="1023"/>
        <end position="1449"/>
    </location>
</feature>